<gene>
    <name evidence="1" type="primary">AVEN_268410_1</name>
    <name evidence="1" type="ORF">CEXT_603711</name>
</gene>
<keyword evidence="2" id="KW-1185">Reference proteome</keyword>
<reference evidence="1 2" key="1">
    <citation type="submission" date="2021-06" db="EMBL/GenBank/DDBJ databases">
        <title>Caerostris extrusa draft genome.</title>
        <authorList>
            <person name="Kono N."/>
            <person name="Arakawa K."/>
        </authorList>
    </citation>
    <scope>NUCLEOTIDE SEQUENCE [LARGE SCALE GENOMIC DNA]</scope>
</reference>
<name>A0AAV4NV79_CAEEX</name>
<dbReference type="Proteomes" id="UP001054945">
    <property type="component" value="Unassembled WGS sequence"/>
</dbReference>
<dbReference type="AlphaFoldDB" id="A0AAV4NV79"/>
<sequence length="83" mass="9682">MIDNALSRLRALKQLGLEFNELKEAILINIILQRIDDDPRRVFEMSLTCNHLPKWKDFIEFLLKHSHALENAQTSALNTKPKL</sequence>
<evidence type="ECO:0000313" key="2">
    <source>
        <dbReference type="Proteomes" id="UP001054945"/>
    </source>
</evidence>
<evidence type="ECO:0000313" key="1">
    <source>
        <dbReference type="EMBL" id="GIX87876.1"/>
    </source>
</evidence>
<proteinExistence type="predicted"/>
<accession>A0AAV4NV79</accession>
<organism evidence="1 2">
    <name type="scientific">Caerostris extrusa</name>
    <name type="common">Bark spider</name>
    <name type="synonym">Caerostris bankana</name>
    <dbReference type="NCBI Taxonomy" id="172846"/>
    <lineage>
        <taxon>Eukaryota</taxon>
        <taxon>Metazoa</taxon>
        <taxon>Ecdysozoa</taxon>
        <taxon>Arthropoda</taxon>
        <taxon>Chelicerata</taxon>
        <taxon>Arachnida</taxon>
        <taxon>Araneae</taxon>
        <taxon>Araneomorphae</taxon>
        <taxon>Entelegynae</taxon>
        <taxon>Araneoidea</taxon>
        <taxon>Araneidae</taxon>
        <taxon>Caerostris</taxon>
    </lineage>
</organism>
<protein>
    <submittedName>
        <fullName evidence="1">Uncharacterized protein</fullName>
    </submittedName>
</protein>
<comment type="caution">
    <text evidence="1">The sequence shown here is derived from an EMBL/GenBank/DDBJ whole genome shotgun (WGS) entry which is preliminary data.</text>
</comment>
<dbReference type="EMBL" id="BPLR01003717">
    <property type="protein sequence ID" value="GIX87876.1"/>
    <property type="molecule type" value="Genomic_DNA"/>
</dbReference>